<name>A0A8S4H989_PLAVI</name>
<dbReference type="InterPro" id="IPR008780">
    <property type="entry name" value="Plasmodium_Vir"/>
</dbReference>
<protein>
    <submittedName>
        <fullName evidence="2">(malaria parasite P. vivax) hypothetical protein</fullName>
    </submittedName>
</protein>
<gene>
    <name evidence="2" type="ORF">PVW1_100017400</name>
</gene>
<dbReference type="Proteomes" id="UP000779233">
    <property type="component" value="Unassembled WGS sequence"/>
</dbReference>
<evidence type="ECO:0000313" key="2">
    <source>
        <dbReference type="EMBL" id="CAG9474589.1"/>
    </source>
</evidence>
<dbReference type="EMBL" id="CAJZCX010000005">
    <property type="protein sequence ID" value="CAG9474589.1"/>
    <property type="molecule type" value="Genomic_DNA"/>
</dbReference>
<feature type="region of interest" description="Disordered" evidence="1">
    <location>
        <begin position="262"/>
        <end position="282"/>
    </location>
</feature>
<accession>A0A8S4H989</accession>
<reference evidence="2" key="1">
    <citation type="submission" date="2021-09" db="EMBL/GenBank/DDBJ databases">
        <authorList>
            <consortium name="Pathogen Informatics"/>
        </authorList>
    </citation>
    <scope>NUCLEOTIDE SEQUENCE</scope>
    <source>
        <strain evidence="2">PvW1</strain>
    </source>
</reference>
<proteinExistence type="predicted"/>
<evidence type="ECO:0000313" key="3">
    <source>
        <dbReference type="Proteomes" id="UP000779233"/>
    </source>
</evidence>
<comment type="caution">
    <text evidence="2">The sequence shown here is derived from an EMBL/GenBank/DDBJ whole genome shotgun (WGS) entry which is preliminary data.</text>
</comment>
<organism evidence="2 3">
    <name type="scientific">Plasmodium vivax</name>
    <name type="common">malaria parasite P. vivax</name>
    <dbReference type="NCBI Taxonomy" id="5855"/>
    <lineage>
        <taxon>Eukaryota</taxon>
        <taxon>Sar</taxon>
        <taxon>Alveolata</taxon>
        <taxon>Apicomplexa</taxon>
        <taxon>Aconoidasida</taxon>
        <taxon>Haemosporida</taxon>
        <taxon>Plasmodiidae</taxon>
        <taxon>Plasmodium</taxon>
        <taxon>Plasmodium (Plasmodium)</taxon>
    </lineage>
</organism>
<evidence type="ECO:0000256" key="1">
    <source>
        <dbReference type="SAM" id="MobiDB-lite"/>
    </source>
</evidence>
<sequence length="382" mass="44116">MADKITEIEKWKIIYPFLKDLRNEYDKFDNPVQDNANKNNYETVCRIFLKPFSNDKIEHYNFCMKLLRNLGVFLEENYSLDFTHDRCNYLNYWIYSSIKKHNIQDNLINHCFDDYSELTRRSTGIRECKYHSYEENYDNPMIAIMLNIFVSKISDIREALIDNVESTYIPSHKFVCECFNIYKSRYKSQCPNKYTIRGKQKNTCDKLDAFKIAYEGFLLHDGSLDNKIPLFDNMEREYETKCKIHEKIQALVPRVAEGTDDTLSTAHLGQRRNGGPPFSAGEDEYAQRKFSLDPNGEETTGSPISSTISTAVGTVAGASSVLALLYKFTPGRKWIHSGFGGRRARIGSNLYGEGASELLYNGLESEDFSSYNQRYDIGYSPV</sequence>
<dbReference type="VEuPathDB" id="PlasmoDB:PVPAM_000026200"/>
<dbReference type="AlphaFoldDB" id="A0A8S4H989"/>
<dbReference type="Pfam" id="PF05795">
    <property type="entry name" value="Plasmodium_Vir"/>
    <property type="match status" value="1"/>
</dbReference>